<name>A0A7W8Z571_9ACTN</name>
<feature type="transmembrane region" description="Helical" evidence="1">
    <location>
        <begin position="135"/>
        <end position="156"/>
    </location>
</feature>
<feature type="transmembrane region" description="Helical" evidence="1">
    <location>
        <begin position="168"/>
        <end position="190"/>
    </location>
</feature>
<keyword evidence="3" id="KW-1185">Reference proteome</keyword>
<dbReference type="AlphaFoldDB" id="A0A7W8Z571"/>
<feature type="transmembrane region" description="Helical" evidence="1">
    <location>
        <begin position="240"/>
        <end position="264"/>
    </location>
</feature>
<evidence type="ECO:0000256" key="1">
    <source>
        <dbReference type="SAM" id="Phobius"/>
    </source>
</evidence>
<keyword evidence="1" id="KW-1133">Transmembrane helix</keyword>
<dbReference type="Pfam" id="PF12811">
    <property type="entry name" value="BaxI_1"/>
    <property type="match status" value="1"/>
</dbReference>
<dbReference type="RefSeq" id="WP_184611870.1">
    <property type="nucleotide sequence ID" value="NZ_BOOS01000036.1"/>
</dbReference>
<proteinExistence type="predicted"/>
<accession>A0A7W8Z571</accession>
<keyword evidence="1" id="KW-0812">Transmembrane</keyword>
<gene>
    <name evidence="2" type="ORF">BJ981_003012</name>
</gene>
<protein>
    <submittedName>
        <fullName evidence="2">Putative YccA/Bax inhibitor family protein</fullName>
    </submittedName>
</protein>
<dbReference type="PANTHER" id="PTHR41282">
    <property type="entry name" value="CONSERVED TRANSMEMBRANE PROTEIN-RELATED"/>
    <property type="match status" value="1"/>
</dbReference>
<evidence type="ECO:0000313" key="3">
    <source>
        <dbReference type="Proteomes" id="UP000588112"/>
    </source>
</evidence>
<dbReference type="PANTHER" id="PTHR41282:SF1">
    <property type="entry name" value="CONSERVED TRANSMEMBRANE PROTEIN-RELATED"/>
    <property type="match status" value="1"/>
</dbReference>
<organism evidence="2 3">
    <name type="scientific">Sphaerisporangium krabiense</name>
    <dbReference type="NCBI Taxonomy" id="763782"/>
    <lineage>
        <taxon>Bacteria</taxon>
        <taxon>Bacillati</taxon>
        <taxon>Actinomycetota</taxon>
        <taxon>Actinomycetes</taxon>
        <taxon>Streptosporangiales</taxon>
        <taxon>Streptosporangiaceae</taxon>
        <taxon>Sphaerisporangium</taxon>
    </lineage>
</organism>
<evidence type="ECO:0000313" key="2">
    <source>
        <dbReference type="EMBL" id="MBB5627313.1"/>
    </source>
</evidence>
<comment type="caution">
    <text evidence="2">The sequence shown here is derived from an EMBL/GenBank/DDBJ whole genome shotgun (WGS) entry which is preliminary data.</text>
</comment>
<dbReference type="PIRSF" id="PIRSF009160">
    <property type="entry name" value="UCP009160"/>
    <property type="match status" value="1"/>
</dbReference>
<dbReference type="InterPro" id="IPR010539">
    <property type="entry name" value="BaxI_1-like"/>
</dbReference>
<sequence>MESRNPILSRLGRQNNRQSWGAGPNVSPQYLQDMYNAPSYAPPAPPAAARPMTIDDVVVRGFITLGTLVVSAAVAWYFNFGWGIAAPAVLVGFVLGLIVSFRQSTNPALILGYSIAYGIGIGVISKMYNEASEGIVFQAVLGTMVAFAGVLAVYALKVFRPTPKFTKFVVAAGFAAVGLMLLNWIVSIFTDGGLGLRGDSPIGWVFSVAMILLGCFFLLLDFDAIDQGVRAGVPEKYSWLMAFSLTLSLVWLYLEILRFISYFFNND</sequence>
<dbReference type="Proteomes" id="UP000588112">
    <property type="component" value="Unassembled WGS sequence"/>
</dbReference>
<feature type="transmembrane region" description="Helical" evidence="1">
    <location>
        <begin position="202"/>
        <end position="220"/>
    </location>
</feature>
<reference evidence="2 3" key="1">
    <citation type="submission" date="2020-08" db="EMBL/GenBank/DDBJ databases">
        <title>Sequencing the genomes of 1000 actinobacteria strains.</title>
        <authorList>
            <person name="Klenk H.-P."/>
        </authorList>
    </citation>
    <scope>NUCLEOTIDE SEQUENCE [LARGE SCALE GENOMIC DNA]</scope>
    <source>
        <strain evidence="2 3">DSM 45790</strain>
    </source>
</reference>
<feature type="transmembrane region" description="Helical" evidence="1">
    <location>
        <begin position="57"/>
        <end position="78"/>
    </location>
</feature>
<keyword evidence="1" id="KW-0472">Membrane</keyword>
<dbReference type="EMBL" id="JACHBR010000001">
    <property type="protein sequence ID" value="MBB5627313.1"/>
    <property type="molecule type" value="Genomic_DNA"/>
</dbReference>
<feature type="transmembrane region" description="Helical" evidence="1">
    <location>
        <begin position="108"/>
        <end position="129"/>
    </location>
</feature>
<feature type="transmembrane region" description="Helical" evidence="1">
    <location>
        <begin position="84"/>
        <end position="101"/>
    </location>
</feature>